<comment type="caution">
    <text evidence="2">The sequence shown here is derived from an EMBL/GenBank/DDBJ whole genome shotgun (WGS) entry which is preliminary data.</text>
</comment>
<dbReference type="InterPro" id="IPR016032">
    <property type="entry name" value="Sig_transdc_resp-reg_C-effctor"/>
</dbReference>
<proteinExistence type="predicted"/>
<dbReference type="AlphaFoldDB" id="A0A5B2VR56"/>
<dbReference type="Gene3D" id="1.10.10.10">
    <property type="entry name" value="Winged helix-like DNA-binding domain superfamily/Winged helix DNA-binding domain"/>
    <property type="match status" value="1"/>
</dbReference>
<accession>A0A5B2VR56</accession>
<gene>
    <name evidence="2" type="ORF">F0L46_02960</name>
</gene>
<dbReference type="GO" id="GO:0006355">
    <property type="term" value="P:regulation of DNA-templated transcription"/>
    <property type="evidence" value="ECO:0007669"/>
    <property type="project" value="InterPro"/>
</dbReference>
<dbReference type="EMBL" id="VUOA01000006">
    <property type="protein sequence ID" value="KAA2242263.1"/>
    <property type="molecule type" value="Genomic_DNA"/>
</dbReference>
<protein>
    <submittedName>
        <fullName evidence="2">Helix-turn-helix transcriptional regulator</fullName>
    </submittedName>
</protein>
<reference evidence="2 3" key="1">
    <citation type="submission" date="2019-09" db="EMBL/GenBank/DDBJ databases">
        <title>Salinarimonas rosea gen. nov., sp. nov., a new member of the a-2 subgroup of the Proteobacteria.</title>
        <authorList>
            <person name="Liu J."/>
        </authorList>
    </citation>
    <scope>NUCLEOTIDE SEQUENCE [LARGE SCALE GENOMIC DNA]</scope>
    <source>
        <strain evidence="2 3">BN140002</strain>
    </source>
</reference>
<keyword evidence="3" id="KW-1185">Reference proteome</keyword>
<feature type="domain" description="HTH luxR-type" evidence="1">
    <location>
        <begin position="322"/>
        <end position="379"/>
    </location>
</feature>
<dbReference type="InterPro" id="IPR000792">
    <property type="entry name" value="Tscrpt_reg_LuxR_C"/>
</dbReference>
<dbReference type="GO" id="GO:0003677">
    <property type="term" value="F:DNA binding"/>
    <property type="evidence" value="ECO:0007669"/>
    <property type="project" value="InterPro"/>
</dbReference>
<evidence type="ECO:0000313" key="3">
    <source>
        <dbReference type="Proteomes" id="UP000323142"/>
    </source>
</evidence>
<reference evidence="2 3" key="2">
    <citation type="submission" date="2019-09" db="EMBL/GenBank/DDBJ databases">
        <authorList>
            <person name="Jin C."/>
        </authorList>
    </citation>
    <scope>NUCLEOTIDE SEQUENCE [LARGE SCALE GENOMIC DNA]</scope>
    <source>
        <strain evidence="2 3">BN140002</strain>
    </source>
</reference>
<dbReference type="OrthoDB" id="7444822at2"/>
<organism evidence="2 3">
    <name type="scientific">Salinarimonas soli</name>
    <dbReference type="NCBI Taxonomy" id="1638099"/>
    <lineage>
        <taxon>Bacteria</taxon>
        <taxon>Pseudomonadati</taxon>
        <taxon>Pseudomonadota</taxon>
        <taxon>Alphaproteobacteria</taxon>
        <taxon>Hyphomicrobiales</taxon>
        <taxon>Salinarimonadaceae</taxon>
        <taxon>Salinarimonas</taxon>
    </lineage>
</organism>
<sequence>MSSVSESRLSDIIDALYAGSGDPREWPGLLGPICTYLDAEVGQVVVGDHTRSRWDGDYYYALTPNRDEADLTDFLAAHGATDPRRKLFLASEGRVWLDHEMEPPGFDASPIVRDFLDPLEIRRQIAAVVVRDETTIATLTVMRSRAAGPFTAVHADRFSLLLPHFRRSFHIHKALRQAAGVAQGAAAFVESLDNPVILCNGGGQVVLANEAARALSRQGALSLRGGRLSLPRAADEGRLNACIAAVFGHDRRLGRGKAGHEPCGAMGIAVPRPDPKPPLRLLVCPLPGAHALADASPGTSLVALVGVGDTTDRPLGTLLASLYDLTAAETRLVDQLRRGLSLKEAADALGVAHSTTRTQLANVFAKTQTSRQSELVGLVGRVASLQAPL</sequence>
<dbReference type="SUPFAM" id="SSF46894">
    <property type="entry name" value="C-terminal effector domain of the bipartite response regulators"/>
    <property type="match status" value="1"/>
</dbReference>
<name>A0A5B2VR56_9HYPH</name>
<dbReference type="SMART" id="SM00421">
    <property type="entry name" value="HTH_LUXR"/>
    <property type="match status" value="1"/>
</dbReference>
<evidence type="ECO:0000313" key="2">
    <source>
        <dbReference type="EMBL" id="KAA2242263.1"/>
    </source>
</evidence>
<evidence type="ECO:0000259" key="1">
    <source>
        <dbReference type="SMART" id="SM00421"/>
    </source>
</evidence>
<dbReference type="RefSeq" id="WP_149815534.1">
    <property type="nucleotide sequence ID" value="NZ_VUOA01000006.1"/>
</dbReference>
<dbReference type="Proteomes" id="UP000323142">
    <property type="component" value="Unassembled WGS sequence"/>
</dbReference>
<dbReference type="InterPro" id="IPR036388">
    <property type="entry name" value="WH-like_DNA-bd_sf"/>
</dbReference>